<evidence type="ECO:0000313" key="1">
    <source>
        <dbReference type="EMBL" id="SVA10052.1"/>
    </source>
</evidence>
<proteinExistence type="predicted"/>
<reference evidence="1" key="1">
    <citation type="submission" date="2018-05" db="EMBL/GenBank/DDBJ databases">
        <authorList>
            <person name="Lanie J.A."/>
            <person name="Ng W.-L."/>
            <person name="Kazmierczak K.M."/>
            <person name="Andrzejewski T.M."/>
            <person name="Davidsen T.M."/>
            <person name="Wayne K.J."/>
            <person name="Tettelin H."/>
            <person name="Glass J.I."/>
            <person name="Rusch D."/>
            <person name="Podicherti R."/>
            <person name="Tsui H.-C.T."/>
            <person name="Winkler M.E."/>
        </authorList>
    </citation>
    <scope>NUCLEOTIDE SEQUENCE</scope>
</reference>
<sequence>MIIPTRPPSIDRSWKTCASRHFPLWGESRCYNSASKSLTSRTQNINVRALVERVTSDSLMSVDTHFIPFFFFVLENDGST</sequence>
<protein>
    <submittedName>
        <fullName evidence="1">Uncharacterized protein</fullName>
    </submittedName>
</protein>
<name>A0A381T1E8_9ZZZZ</name>
<gene>
    <name evidence="1" type="ORF">METZ01_LOCUS62906</name>
</gene>
<organism evidence="1">
    <name type="scientific">marine metagenome</name>
    <dbReference type="NCBI Taxonomy" id="408172"/>
    <lineage>
        <taxon>unclassified sequences</taxon>
        <taxon>metagenomes</taxon>
        <taxon>ecological metagenomes</taxon>
    </lineage>
</organism>
<accession>A0A381T1E8</accession>
<dbReference type="AlphaFoldDB" id="A0A381T1E8"/>
<dbReference type="EMBL" id="UINC01003885">
    <property type="protein sequence ID" value="SVA10052.1"/>
    <property type="molecule type" value="Genomic_DNA"/>
</dbReference>